<dbReference type="EMBL" id="RAPY01000001">
    <property type="protein sequence ID" value="RKE56968.1"/>
    <property type="molecule type" value="Genomic_DNA"/>
</dbReference>
<organism evidence="2 3">
    <name type="scientific">Sphingobacterium detergens</name>
    <dbReference type="NCBI Taxonomy" id="1145106"/>
    <lineage>
        <taxon>Bacteria</taxon>
        <taxon>Pseudomonadati</taxon>
        <taxon>Bacteroidota</taxon>
        <taxon>Sphingobacteriia</taxon>
        <taxon>Sphingobacteriales</taxon>
        <taxon>Sphingobacteriaceae</taxon>
        <taxon>Sphingobacterium</taxon>
    </lineage>
</organism>
<keyword evidence="1" id="KW-0732">Signal</keyword>
<reference evidence="2 3" key="1">
    <citation type="submission" date="2018-09" db="EMBL/GenBank/DDBJ databases">
        <title>Genomic Encyclopedia of Type Strains, Phase III (KMG-III): the genomes of soil and plant-associated and newly described type strains.</title>
        <authorList>
            <person name="Whitman W."/>
        </authorList>
    </citation>
    <scope>NUCLEOTIDE SEQUENCE [LARGE SCALE GENOMIC DNA]</scope>
    <source>
        <strain evidence="2 3">CECT 7938</strain>
    </source>
</reference>
<feature type="chain" id="PRO_5019486112" evidence="1">
    <location>
        <begin position="28"/>
        <end position="750"/>
    </location>
</feature>
<dbReference type="InterPro" id="IPR008928">
    <property type="entry name" value="6-hairpin_glycosidase_sf"/>
</dbReference>
<name>A0A420BJS6_SPHD1</name>
<dbReference type="OrthoDB" id="1381994at2"/>
<dbReference type="RefSeq" id="WP_147420364.1">
    <property type="nucleotide sequence ID" value="NZ_RAPY01000001.1"/>
</dbReference>
<dbReference type="GO" id="GO:0005975">
    <property type="term" value="P:carbohydrate metabolic process"/>
    <property type="evidence" value="ECO:0007669"/>
    <property type="project" value="InterPro"/>
</dbReference>
<dbReference type="Proteomes" id="UP000286246">
    <property type="component" value="Unassembled WGS sequence"/>
</dbReference>
<evidence type="ECO:0000313" key="3">
    <source>
        <dbReference type="Proteomes" id="UP000286246"/>
    </source>
</evidence>
<evidence type="ECO:0000256" key="1">
    <source>
        <dbReference type="SAM" id="SignalP"/>
    </source>
</evidence>
<sequence length="750" mass="83577">MRSKYNILLKKIVGSLLLCVTTFNSFSQDWLPKQQDKKVVFRLLDCHYEGAKLKQSSVIDIHSDNWDVKQEILKKIGDNAVSYRFIFKAKKAMKDVGVAVAFDAYDWSSDNFVMIPAVVYNGNRQRIVNREYATGLDKTDYYRKDLALTSNPIPQLSPEFGARSQLEVNISNTTTPLMAYLDRKQKRGVFLFTDQGITWKSEVKDHALIVEESSDRSMASFVVSAPGVRSRKPEFIGFSDSPDRGITVAPGDELEIRVTRIEFQAENVASLYDRFMKERKLHLREASPRNLMPMSEVLSRMAKNIDERYYSKDKVGFYCPENADWMSYGWVGGLINTYPMLALGDSVHFGRVNSTFNFALPQGRGASGYYYDVLGADGQVIYRDGAKLNPGIGLTRKNADVLYWMVKQFMLLKKQGKSSLIVKEWENSTRQLADAFVKTWREEGTWGNYLAVESGKVAAYNTTGGAMAVAGLTLAASYFKNDNYLLIAKEAAKKYYDDFALVGFTSGACGDILQNADSETAIALTTSLMTLFEQTGNRMYLEQAKDLANYTASWTVSFPYQLPENTALAKLGANLTGAVWASTQNKHGAPGFCTQSGDVLFKLFRETGISLYADLIRDVIHAHAEGIQPNGKITERLTYCDADSRGSRGDGGKTGWNETNGALMALEIPGLYVRKDKGTAYAFDHIIVKAIKKTSQGLAMTLYNPTSYDANVSLLAEDAVQSTKPLGENAFLDWSKKIKIKAGDTVQITI</sequence>
<gene>
    <name evidence="2" type="ORF">DFQ12_1842</name>
</gene>
<dbReference type="AlphaFoldDB" id="A0A420BJS6"/>
<protein>
    <submittedName>
        <fullName evidence="2">Uncharacterized protein</fullName>
    </submittedName>
</protein>
<proteinExistence type="predicted"/>
<comment type="caution">
    <text evidence="2">The sequence shown here is derived from an EMBL/GenBank/DDBJ whole genome shotgun (WGS) entry which is preliminary data.</text>
</comment>
<keyword evidence="3" id="KW-1185">Reference proteome</keyword>
<evidence type="ECO:0000313" key="2">
    <source>
        <dbReference type="EMBL" id="RKE56968.1"/>
    </source>
</evidence>
<accession>A0A420BJS6</accession>
<dbReference type="SUPFAM" id="SSF48208">
    <property type="entry name" value="Six-hairpin glycosidases"/>
    <property type="match status" value="1"/>
</dbReference>
<feature type="signal peptide" evidence="1">
    <location>
        <begin position="1"/>
        <end position="27"/>
    </location>
</feature>